<protein>
    <submittedName>
        <fullName evidence="6">Poly(Beta-D-mannuronate) C5 epimerase 1</fullName>
        <ecNumber evidence="6">5.1.3.-</ecNumber>
    </submittedName>
</protein>
<dbReference type="OrthoDB" id="6724689at2"/>
<dbReference type="Gene3D" id="2.150.10.10">
    <property type="entry name" value="Serralysin-like metalloprotease, C-terminal"/>
    <property type="match status" value="1"/>
</dbReference>
<keyword evidence="3" id="KW-0106">Calcium</keyword>
<keyword evidence="7" id="KW-1185">Reference proteome</keyword>
<keyword evidence="4" id="KW-0813">Transport</keyword>
<dbReference type="EC" id="5.1.3.-" evidence="6"/>
<evidence type="ECO:0000256" key="4">
    <source>
        <dbReference type="ARBA" id="ARBA00023065"/>
    </source>
</evidence>
<dbReference type="PANTHER" id="PTHR11878:SF65">
    <property type="entry name" value="NA_CA-EXCHANGE PROTEIN, ISOFORM G"/>
    <property type="match status" value="1"/>
</dbReference>
<dbReference type="GO" id="GO:0030001">
    <property type="term" value="P:metal ion transport"/>
    <property type="evidence" value="ECO:0007669"/>
    <property type="project" value="TreeGrafter"/>
</dbReference>
<organism evidence="6 7">
    <name type="scientific">Tepidimonas sediminis</name>
    <dbReference type="NCBI Taxonomy" id="2588941"/>
    <lineage>
        <taxon>Bacteria</taxon>
        <taxon>Pseudomonadati</taxon>
        <taxon>Pseudomonadota</taxon>
        <taxon>Betaproteobacteria</taxon>
        <taxon>Burkholderiales</taxon>
        <taxon>Tepidimonas</taxon>
    </lineage>
</organism>
<evidence type="ECO:0000259" key="5">
    <source>
        <dbReference type="SMART" id="SM00237"/>
    </source>
</evidence>
<keyword evidence="6" id="KW-0413">Isomerase</keyword>
<dbReference type="Pfam" id="PF19116">
    <property type="entry name" value="DUF5801"/>
    <property type="match status" value="2"/>
</dbReference>
<gene>
    <name evidence="6" type="primary">algE1</name>
    <name evidence="6" type="ORF">Tsedi_01754</name>
</gene>
<dbReference type="InterPro" id="IPR011049">
    <property type="entry name" value="Serralysin-like_metalloprot_C"/>
</dbReference>
<dbReference type="Pfam" id="PF03160">
    <property type="entry name" value="Calx-beta"/>
    <property type="match status" value="1"/>
</dbReference>
<dbReference type="InterPro" id="IPR019960">
    <property type="entry name" value="T1SS_VCA0849"/>
</dbReference>
<dbReference type="PROSITE" id="PS00330">
    <property type="entry name" value="HEMOLYSIN_CALCIUM"/>
    <property type="match status" value="1"/>
</dbReference>
<name>A0A554WMU5_9BURK</name>
<dbReference type="InterPro" id="IPR001343">
    <property type="entry name" value="Hemolysn_Ca-bd"/>
</dbReference>
<dbReference type="InterPro" id="IPR003644">
    <property type="entry name" value="Calx_beta"/>
</dbReference>
<dbReference type="InterPro" id="IPR047777">
    <property type="entry name" value="LapA-like_RM"/>
</dbReference>
<accession>A0A554WMU5</accession>
<dbReference type="PANTHER" id="PTHR11878">
    <property type="entry name" value="SODIUM/CALCIUM EXCHANGER"/>
    <property type="match status" value="1"/>
</dbReference>
<dbReference type="EMBL" id="VJND01000010">
    <property type="protein sequence ID" value="TSE24894.1"/>
    <property type="molecule type" value="Genomic_DNA"/>
</dbReference>
<dbReference type="Gene3D" id="2.60.40.2030">
    <property type="match status" value="1"/>
</dbReference>
<keyword evidence="4" id="KW-0406">Ion transport</keyword>
<dbReference type="Pfam" id="PF00353">
    <property type="entry name" value="HemolysinCabind"/>
    <property type="match status" value="1"/>
</dbReference>
<dbReference type="GO" id="GO:0007154">
    <property type="term" value="P:cell communication"/>
    <property type="evidence" value="ECO:0007669"/>
    <property type="project" value="InterPro"/>
</dbReference>
<dbReference type="InterPro" id="IPR051171">
    <property type="entry name" value="CaCA"/>
</dbReference>
<keyword evidence="2" id="KW-0677">Repeat</keyword>
<dbReference type="RefSeq" id="WP_143895749.1">
    <property type="nucleotide sequence ID" value="NZ_VJND01000010.1"/>
</dbReference>
<dbReference type="SUPFAM" id="SSF141072">
    <property type="entry name" value="CalX-like"/>
    <property type="match status" value="1"/>
</dbReference>
<dbReference type="InterPro" id="IPR043824">
    <property type="entry name" value="DUF5801"/>
</dbReference>
<sequence>MAKATVVQLTGNAALVLADGSTRPLKVGDVLQSGQIVRTAAGARVELLMEDGQTVAIGPQQAVRLDDSIAQTDATPTAADAAVQPQTVEQITQILQQGGDLTEELDPAAAGAAGGGEADGSSFVRLLRITESVDPLSYSYRFDPEGPIDAPLLSAQAEAPVEVSVVNVSIGVGLVGGEGGVPGTDGGVQLILTDPNVARVTSIEVPEGTGEGVKNVTFLILLDRPADSPVSVSYEIRSGTATAGEDFTPLQGTVVIPVGYAGFEVTHGIVMDDKPEGNEFYQIVITAVQGAVLGNPVATVTIIDDDVSVSAQSVQGDESEGLQILTGRLDIDFGPGDDGAVELEAEGATWDADSRTLSDNDGRWKIVLKDGGVYEFLQLGALVHAVAENPDDKLEIVIKVKAVDSAGNLGLGEFVVTILDDGPSISLSASAAPDALVVDESVLTADATANFADNFSNTFSYGMDGAGTVSSAYALSITGGDGTDSGLDNLAGQNILLYNNGGVIEGRVGSTVYFTVSVDGSGQVTLDQQLAIKHPVTTNPDDAVTLANANLIVLTRTDTITDADGDTATASASLDIGQALSFKDDGPSISLSASAAPDALVVDESVLTADATANFADNFSNTFSYGMDGAGTVSSAYALSITGGDGTDSGLDNLAGQNILLYNNGGVIEGRVGSTVYFTVSVDGSGQVTLDQQLAIKHPVTTNPDDAVTLANANLIVLTRTDTITDADGDTATASASLDIGQALSFKDDGPGIGSRLDPDGDSVIEIVAPNLNAIYGGLNFLDWGFGSDGRGAYYVTGFTGTTGASAVLNPGSTDGQAVVELRYGSAVVGRLTLNGSGPDSLQVLDRPQILVTDELLTGDVTASGPSLAKYINSSISGLIVTITGSDGDAVPNESADEVNPSSQGWAINDNQIDRNESIKFSFSSPVNSFSFRTTGFTGSPSGGLVGLQIKLVYASGQTETFYVNSSDGGQVDVHALPGFGDTLGGTAFQSVEVLSNGQSGLGIAVQDGNDGFRLNNVTVGQLREISPIDINYRFNLSLVDGDGDAVSQTFDITLSGRSTDNFTVNTVVGTIGSDSLLGSVESDYLIGGAGNDTLSGAEADDVLVGGAGNDVLVGGLGADVFKWNLGDQGTSSAPARDVIADFNPAQGDKLDLRDLLQGENSGNLGQYLRFSTEGTGSATKLVLQVDHDGGATFAETQRIVFDNYASKDALATALGLAAGATDADILGKLKTDGKLITD</sequence>
<dbReference type="GO" id="GO:0016853">
    <property type="term" value="F:isomerase activity"/>
    <property type="evidence" value="ECO:0007669"/>
    <property type="project" value="UniProtKB-KW"/>
</dbReference>
<feature type="domain" description="Calx-beta" evidence="5">
    <location>
        <begin position="188"/>
        <end position="286"/>
    </location>
</feature>
<keyword evidence="1" id="KW-0732">Signal</keyword>
<evidence type="ECO:0000313" key="6">
    <source>
        <dbReference type="EMBL" id="TSE24894.1"/>
    </source>
</evidence>
<dbReference type="GO" id="GO:0016020">
    <property type="term" value="C:membrane"/>
    <property type="evidence" value="ECO:0007669"/>
    <property type="project" value="InterPro"/>
</dbReference>
<proteinExistence type="predicted"/>
<dbReference type="NCBIfam" id="TIGR03661">
    <property type="entry name" value="T1SS_VCA0849"/>
    <property type="match status" value="1"/>
</dbReference>
<evidence type="ECO:0000256" key="2">
    <source>
        <dbReference type="ARBA" id="ARBA00022737"/>
    </source>
</evidence>
<dbReference type="InterPro" id="IPR038081">
    <property type="entry name" value="CalX-like_sf"/>
</dbReference>
<evidence type="ECO:0000256" key="1">
    <source>
        <dbReference type="ARBA" id="ARBA00022729"/>
    </source>
</evidence>
<evidence type="ECO:0000256" key="3">
    <source>
        <dbReference type="ARBA" id="ARBA00022837"/>
    </source>
</evidence>
<reference evidence="6 7" key="1">
    <citation type="submission" date="2019-07" db="EMBL/GenBank/DDBJ databases">
        <title>Tepidimonas sediminis YIM 72259 draft genome.</title>
        <authorList>
            <person name="Da Costa M.S."/>
            <person name="Froufe H.J.C."/>
            <person name="Egas C."/>
            <person name="Albuquerque L."/>
        </authorList>
    </citation>
    <scope>NUCLEOTIDE SEQUENCE [LARGE SCALE GENOMIC DNA]</scope>
    <source>
        <strain evidence="6 7">YIM 72259</strain>
    </source>
</reference>
<dbReference type="AlphaFoldDB" id="A0A554WMU5"/>
<dbReference type="GO" id="GO:0005509">
    <property type="term" value="F:calcium ion binding"/>
    <property type="evidence" value="ECO:0007669"/>
    <property type="project" value="InterPro"/>
</dbReference>
<dbReference type="SMART" id="SM00237">
    <property type="entry name" value="Calx_beta"/>
    <property type="match status" value="1"/>
</dbReference>
<dbReference type="InterPro" id="IPR018511">
    <property type="entry name" value="Hemolysin-typ_Ca-bd_CS"/>
</dbReference>
<dbReference type="PRINTS" id="PR00313">
    <property type="entry name" value="CABNDNGRPT"/>
</dbReference>
<comment type="caution">
    <text evidence="6">The sequence shown here is derived from an EMBL/GenBank/DDBJ whole genome shotgun (WGS) entry which is preliminary data.</text>
</comment>
<evidence type="ECO:0000313" key="7">
    <source>
        <dbReference type="Proteomes" id="UP000320225"/>
    </source>
</evidence>
<dbReference type="Proteomes" id="UP000320225">
    <property type="component" value="Unassembled WGS sequence"/>
</dbReference>
<dbReference type="NCBIfam" id="NF033682">
    <property type="entry name" value="retention_LapA"/>
    <property type="match status" value="1"/>
</dbReference>